<comment type="caution">
    <text evidence="1">The sequence shown here is derived from an EMBL/GenBank/DDBJ whole genome shotgun (WGS) entry which is preliminary data.</text>
</comment>
<keyword evidence="2" id="KW-1185">Reference proteome</keyword>
<dbReference type="OrthoDB" id="8564023at2"/>
<dbReference type="RefSeq" id="WP_137028229.1">
    <property type="nucleotide sequence ID" value="NZ_SZNK01000001.1"/>
</dbReference>
<dbReference type="Proteomes" id="UP000307841">
    <property type="component" value="Unassembled WGS sequence"/>
</dbReference>
<evidence type="ECO:0000313" key="1">
    <source>
        <dbReference type="EMBL" id="TKI54818.1"/>
    </source>
</evidence>
<evidence type="ECO:0000313" key="2">
    <source>
        <dbReference type="Proteomes" id="UP000307841"/>
    </source>
</evidence>
<name>A0A4U2Y2Z9_9BACL</name>
<accession>A0A4U2Y2Z9</accession>
<proteinExistence type="predicted"/>
<dbReference type="EMBL" id="SZNK01000001">
    <property type="protein sequence ID" value="TKI54818.1"/>
    <property type="molecule type" value="Genomic_DNA"/>
</dbReference>
<organism evidence="1 2">
    <name type="scientific">Brevibacillus antibioticus</name>
    <dbReference type="NCBI Taxonomy" id="2570228"/>
    <lineage>
        <taxon>Bacteria</taxon>
        <taxon>Bacillati</taxon>
        <taxon>Bacillota</taxon>
        <taxon>Bacilli</taxon>
        <taxon>Bacillales</taxon>
        <taxon>Paenibacillaceae</taxon>
        <taxon>Brevibacillus</taxon>
    </lineage>
</organism>
<reference evidence="1 2" key="1">
    <citation type="submission" date="2019-04" db="EMBL/GenBank/DDBJ databases">
        <title>Whole genome sequencing of Brevibacillus sp. TGS2-1.</title>
        <authorList>
            <person name="Choi A."/>
        </authorList>
    </citation>
    <scope>NUCLEOTIDE SEQUENCE [LARGE SCALE GENOMIC DNA]</scope>
    <source>
        <strain evidence="1 2">TGS2-1</strain>
    </source>
</reference>
<sequence length="123" mass="14192">MDISHFEKVEAQLQGLFNEITALSKKKPDDAINKFKLKFVNQIIVEANKILKQEKPFPDFYSFEEDDLPTNSDVVMILSQYISCLEKLRSDNITSNLGSWYWRVKGEQTSIKTAPPKKIAPRI</sequence>
<gene>
    <name evidence="1" type="ORF">E8L90_04825</name>
</gene>
<dbReference type="AlphaFoldDB" id="A0A4U2Y2Z9"/>
<protein>
    <submittedName>
        <fullName evidence="1">Uncharacterized protein</fullName>
    </submittedName>
</protein>